<dbReference type="SUPFAM" id="SSF111369">
    <property type="entry name" value="HlyD-like secretion proteins"/>
    <property type="match status" value="1"/>
</dbReference>
<feature type="domain" description="CzcB-like barrel-sandwich hybrid" evidence="3">
    <location>
        <begin position="59"/>
        <end position="189"/>
    </location>
</feature>
<evidence type="ECO:0000256" key="1">
    <source>
        <dbReference type="ARBA" id="ARBA00009477"/>
    </source>
</evidence>
<evidence type="ECO:0000313" key="4">
    <source>
        <dbReference type="EMBL" id="AHF01934.1"/>
    </source>
</evidence>
<dbReference type="Gene3D" id="1.10.287.470">
    <property type="entry name" value="Helix hairpin bin"/>
    <property type="match status" value="1"/>
</dbReference>
<dbReference type="AlphaFoldDB" id="W0DY67"/>
<proteinExistence type="inferred from homology"/>
<organism evidence="4 5">
    <name type="scientific">Thiomicrospira aerophila AL3</name>
    <dbReference type="NCBI Taxonomy" id="717772"/>
    <lineage>
        <taxon>Bacteria</taxon>
        <taxon>Pseudomonadati</taxon>
        <taxon>Pseudomonadota</taxon>
        <taxon>Gammaproteobacteria</taxon>
        <taxon>Thiotrichales</taxon>
        <taxon>Piscirickettsiaceae</taxon>
        <taxon>Thiomicrospira</taxon>
    </lineage>
</organism>
<accession>W0DY67</accession>
<dbReference type="PANTHER" id="PTHR30469:SF15">
    <property type="entry name" value="HLYD FAMILY OF SECRETION PROTEINS"/>
    <property type="match status" value="1"/>
</dbReference>
<dbReference type="Pfam" id="PF25973">
    <property type="entry name" value="BSH_CzcB"/>
    <property type="match status" value="1"/>
</dbReference>
<dbReference type="RefSeq" id="WP_006460817.1">
    <property type="nucleotide sequence ID" value="NZ_CP007030.1"/>
</dbReference>
<keyword evidence="5" id="KW-1185">Reference proteome</keyword>
<dbReference type="Gene3D" id="2.40.30.170">
    <property type="match status" value="1"/>
</dbReference>
<dbReference type="eggNOG" id="COG0845">
    <property type="taxonomic scope" value="Bacteria"/>
</dbReference>
<feature type="chain" id="PRO_5004788040" evidence="2">
    <location>
        <begin position="19"/>
        <end position="344"/>
    </location>
</feature>
<dbReference type="HOGENOM" id="CLU_018816_1_4_6"/>
<dbReference type="InterPro" id="IPR058647">
    <property type="entry name" value="BSH_CzcB-like"/>
</dbReference>
<feature type="signal peptide" evidence="2">
    <location>
        <begin position="1"/>
        <end position="18"/>
    </location>
</feature>
<dbReference type="InParanoid" id="W0DY67"/>
<gene>
    <name evidence="4" type="ORF">THIAE_09340</name>
</gene>
<dbReference type="OrthoDB" id="9806939at2"/>
<dbReference type="PANTHER" id="PTHR30469">
    <property type="entry name" value="MULTIDRUG RESISTANCE PROTEIN MDTA"/>
    <property type="match status" value="1"/>
</dbReference>
<comment type="similarity">
    <text evidence="1">Belongs to the membrane fusion protein (MFP) (TC 8.A.1) family.</text>
</comment>
<dbReference type="EMBL" id="CP007030">
    <property type="protein sequence ID" value="AHF01934.1"/>
    <property type="molecule type" value="Genomic_DNA"/>
</dbReference>
<protein>
    <submittedName>
        <fullName evidence="4">RND transporter</fullName>
    </submittedName>
</protein>
<dbReference type="Proteomes" id="UP000005380">
    <property type="component" value="Chromosome"/>
</dbReference>
<dbReference type="GO" id="GO:1990281">
    <property type="term" value="C:efflux pump complex"/>
    <property type="evidence" value="ECO:0007669"/>
    <property type="project" value="TreeGrafter"/>
</dbReference>
<evidence type="ECO:0000259" key="3">
    <source>
        <dbReference type="Pfam" id="PF25973"/>
    </source>
</evidence>
<dbReference type="InterPro" id="IPR006143">
    <property type="entry name" value="RND_pump_MFP"/>
</dbReference>
<evidence type="ECO:0000256" key="2">
    <source>
        <dbReference type="SAM" id="SignalP"/>
    </source>
</evidence>
<dbReference type="Gene3D" id="2.40.50.100">
    <property type="match status" value="1"/>
</dbReference>
<keyword evidence="2" id="KW-0732">Signal</keyword>
<name>W0DY67_9GAMM</name>
<dbReference type="KEGG" id="tao:THIAE_09340"/>
<dbReference type="NCBIfam" id="TIGR01730">
    <property type="entry name" value="RND_mfp"/>
    <property type="match status" value="1"/>
</dbReference>
<dbReference type="STRING" id="717772.THIAE_09340"/>
<sequence length="344" mass="38678">MRWVIMLGFLLVNPLAMSAIHAQSDEAWRAQIQTQPLSEVVIERSQSFAAEVISPNKTQLASELNARVLRIYTRPGQRVQQGQPLVELDCQDTQLQAERLIAQRQQNQASLSLAQSTQTRLAQLQNRDLAALSQLDEVAAQVQQLQAQGDILAVEQRLNARQIERCTIKAPFTGSVLTHHVGEGQWVNVGHPLLELLQTEQAEISTQLPFSWLQSLDHTRPADLNARLQVRGLDDLDLQLIRQAPHIDPNSRTVQVWFNAPTDLPIGLSGQVRLTHPQPFLPAQVIVQRGQAFGVFTLEDNQLRFRQLQGVQEGRPHTLPADWPDNLLIVTQGQQRLTREQAND</sequence>
<dbReference type="GO" id="GO:0015562">
    <property type="term" value="F:efflux transmembrane transporter activity"/>
    <property type="evidence" value="ECO:0007669"/>
    <property type="project" value="TreeGrafter"/>
</dbReference>
<evidence type="ECO:0000313" key="5">
    <source>
        <dbReference type="Proteomes" id="UP000005380"/>
    </source>
</evidence>
<reference evidence="4 5" key="1">
    <citation type="submission" date="2013-12" db="EMBL/GenBank/DDBJ databases">
        <authorList>
            <consortium name="DOE Joint Genome Institute"/>
            <person name="Kappler U."/>
            <person name="Huntemann M."/>
            <person name="Han J."/>
            <person name="Chen A."/>
            <person name="Kyrpides N."/>
            <person name="Mavromatis K."/>
            <person name="Markowitz V."/>
            <person name="Palaniappan K."/>
            <person name="Ivanova N."/>
            <person name="Schaumberg A."/>
            <person name="Pati A."/>
            <person name="Liolios K."/>
            <person name="Nordberg H.P."/>
            <person name="Cantor M.N."/>
            <person name="Hua S.X."/>
            <person name="Woyke T."/>
        </authorList>
    </citation>
    <scope>NUCLEOTIDE SEQUENCE [LARGE SCALE GENOMIC DNA]</scope>
    <source>
        <strain evidence="5">AL2</strain>
    </source>
</reference>